<sequence>QQLKQKPSKNNDGLLLALRESHSILGLKNASKKSGVFLITGKSTREFEGLAAQTAPLTNRFKSKGWHIDGIALPDHNNDSIYFLDQITNRTGGELFKLTIPDGYEKLINQLIQKNSSTKNLKNIASNLLDPNESMTSAINIPPGTKETTVVVLRESSVGQIALGNPSGYLVSKTSAQNIILNSPHVLMWKLFEPDPGNWSFQLNGFEGHVSTWESSKNKYSMNLLANEILPQNQPIA</sequence>
<gene>
    <name evidence="1" type="ORF">METZ01_LOCUS491428</name>
</gene>
<dbReference type="AlphaFoldDB" id="A0A383D2N9"/>
<evidence type="ECO:0000313" key="1">
    <source>
        <dbReference type="EMBL" id="SVE38574.1"/>
    </source>
</evidence>
<name>A0A383D2N9_9ZZZZ</name>
<reference evidence="1" key="1">
    <citation type="submission" date="2018-05" db="EMBL/GenBank/DDBJ databases">
        <authorList>
            <person name="Lanie J.A."/>
            <person name="Ng W.-L."/>
            <person name="Kazmierczak K.M."/>
            <person name="Andrzejewski T.M."/>
            <person name="Davidsen T.M."/>
            <person name="Wayne K.J."/>
            <person name="Tettelin H."/>
            <person name="Glass J.I."/>
            <person name="Rusch D."/>
            <person name="Podicherti R."/>
            <person name="Tsui H.-C.T."/>
            <person name="Winkler M.E."/>
        </authorList>
    </citation>
    <scope>NUCLEOTIDE SEQUENCE</scope>
</reference>
<protein>
    <submittedName>
        <fullName evidence="1">Uncharacterized protein</fullName>
    </submittedName>
</protein>
<feature type="non-terminal residue" evidence="1">
    <location>
        <position position="1"/>
    </location>
</feature>
<proteinExistence type="predicted"/>
<organism evidence="1">
    <name type="scientific">marine metagenome</name>
    <dbReference type="NCBI Taxonomy" id="408172"/>
    <lineage>
        <taxon>unclassified sequences</taxon>
        <taxon>metagenomes</taxon>
        <taxon>ecological metagenomes</taxon>
    </lineage>
</organism>
<accession>A0A383D2N9</accession>
<dbReference type="EMBL" id="UINC01213684">
    <property type="protein sequence ID" value="SVE38574.1"/>
    <property type="molecule type" value="Genomic_DNA"/>
</dbReference>
<feature type="non-terminal residue" evidence="1">
    <location>
        <position position="237"/>
    </location>
</feature>